<evidence type="ECO:0000313" key="2">
    <source>
        <dbReference type="EMBL" id="ECF4924857.1"/>
    </source>
</evidence>
<proteinExistence type="predicted"/>
<dbReference type="EMBL" id="AAILJL010000033">
    <property type="protein sequence ID" value="ECF4924857.1"/>
    <property type="molecule type" value="Genomic_DNA"/>
</dbReference>
<comment type="caution">
    <text evidence="2">The sequence shown here is derived from an EMBL/GenBank/DDBJ whole genome shotgun (WGS) entry which is preliminary data.</text>
</comment>
<reference evidence="2" key="1">
    <citation type="submission" date="2019-07" db="EMBL/GenBank/DDBJ databases">
        <authorList>
            <consortium name="GenomeTrakr network: Whole genome sequencing for foodborne pathogen traceback"/>
        </authorList>
    </citation>
    <scope>NUCLEOTIDE SEQUENCE [LARGE SCALE GENOMIC DNA]</scope>
    <source>
        <strain evidence="2">FDA00014297</strain>
    </source>
</reference>
<dbReference type="GO" id="GO:0009103">
    <property type="term" value="P:lipopolysaccharide biosynthetic process"/>
    <property type="evidence" value="ECO:0007669"/>
    <property type="project" value="TreeGrafter"/>
</dbReference>
<sequence>MRKVVENIIFLTLDLVYPDDTGGRKLSLGRILYEQEKGNNVTVIHYNYKKQNEENARRFFKENNICFYSFSPKHNLHGFTRLFCYMKSCINKMPEPYYMMYKDDDFHHFLGAKIEEIAPALISIESIFLGGIENIIKSKRIKINYTFHNVESDFYLSLFVSEVNKIKKVHYYIQSLLLKNIERRILNNMGVDVTYTFLSKEDMNVYMKKYNISRKNIIINHNNIKTSEKVSRQVNFSEPFFLFPGSLDFPANSFAIKKMFETPNLNWDLLPRIIITGTASDNTRKKFLGLKNIHLVGRVSEDELYKLYSTCIACISPIVTGAGIKIKNLEAIKLGIPLIATKFSCVGINVHNENIILTENNFNCFYKAMVKYYNEVFQVNCNLK</sequence>
<dbReference type="PANTHER" id="PTHR46401:SF2">
    <property type="entry name" value="GLYCOSYLTRANSFERASE WBBK-RELATED"/>
    <property type="match status" value="1"/>
</dbReference>
<dbReference type="AlphaFoldDB" id="A0A5Y2QTF0"/>
<keyword evidence="1 2" id="KW-0808">Transferase</keyword>
<name>A0A5Y2QTF0_SALER</name>
<dbReference type="Gene3D" id="3.40.50.2000">
    <property type="entry name" value="Glycogen Phosphorylase B"/>
    <property type="match status" value="1"/>
</dbReference>
<accession>A0A5Y2QTF0</accession>
<dbReference type="Pfam" id="PF13692">
    <property type="entry name" value="Glyco_trans_1_4"/>
    <property type="match status" value="1"/>
</dbReference>
<dbReference type="Proteomes" id="UP000839641">
    <property type="component" value="Unassembled WGS sequence"/>
</dbReference>
<dbReference type="PANTHER" id="PTHR46401">
    <property type="entry name" value="GLYCOSYLTRANSFERASE WBBK-RELATED"/>
    <property type="match status" value="1"/>
</dbReference>
<dbReference type="SUPFAM" id="SSF53756">
    <property type="entry name" value="UDP-Glycosyltransferase/glycogen phosphorylase"/>
    <property type="match status" value="1"/>
</dbReference>
<dbReference type="GO" id="GO:0016757">
    <property type="term" value="F:glycosyltransferase activity"/>
    <property type="evidence" value="ECO:0007669"/>
    <property type="project" value="TreeGrafter"/>
</dbReference>
<gene>
    <name evidence="2" type="ORF">FLP03_22270</name>
</gene>
<protein>
    <submittedName>
        <fullName evidence="2">Glycosyltransferase family 4 protein</fullName>
    </submittedName>
</protein>
<organism evidence="2">
    <name type="scientific">Salmonella enterica subsp. arizonae</name>
    <dbReference type="NCBI Taxonomy" id="59203"/>
    <lineage>
        <taxon>Bacteria</taxon>
        <taxon>Pseudomonadati</taxon>
        <taxon>Pseudomonadota</taxon>
        <taxon>Gammaproteobacteria</taxon>
        <taxon>Enterobacterales</taxon>
        <taxon>Enterobacteriaceae</taxon>
        <taxon>Salmonella</taxon>
    </lineage>
</organism>
<evidence type="ECO:0000256" key="1">
    <source>
        <dbReference type="ARBA" id="ARBA00022679"/>
    </source>
</evidence>